<sequence length="74" mass="8415">MSDQTKEIESTLLRLAHHYEKANDLFKAVRKAHPEASRKQIVLAALSAMIDRCETNDTVTKKLHTLAVRERGVE</sequence>
<comment type="caution">
    <text evidence="1">The sequence shown here is derived from an EMBL/GenBank/DDBJ whole genome shotgun (WGS) entry which is preliminary data.</text>
</comment>
<dbReference type="AlphaFoldDB" id="A0A2S9IT85"/>
<dbReference type="RefSeq" id="WP_105741954.1">
    <property type="nucleotide sequence ID" value="NZ_PVBR01000006.1"/>
</dbReference>
<accession>A0A2S9IT85</accession>
<gene>
    <name evidence="1" type="ORF">C5748_10925</name>
</gene>
<dbReference type="Proteomes" id="UP000239434">
    <property type="component" value="Unassembled WGS sequence"/>
</dbReference>
<evidence type="ECO:0000313" key="2">
    <source>
        <dbReference type="Proteomes" id="UP000239434"/>
    </source>
</evidence>
<protein>
    <submittedName>
        <fullName evidence="1">Uncharacterized protein</fullName>
    </submittedName>
</protein>
<evidence type="ECO:0000313" key="1">
    <source>
        <dbReference type="EMBL" id="PRD43743.1"/>
    </source>
</evidence>
<name>A0A2S9IT85_9HYPH</name>
<keyword evidence="2" id="KW-1185">Reference proteome</keyword>
<dbReference type="EMBL" id="PVBR01000006">
    <property type="protein sequence ID" value="PRD43743.1"/>
    <property type="molecule type" value="Genomic_DNA"/>
</dbReference>
<proteinExistence type="predicted"/>
<reference evidence="1 2" key="1">
    <citation type="submission" date="2018-02" db="EMBL/GenBank/DDBJ databases">
        <title>The draft genome of Phyllobacterium sp. 1N-3.</title>
        <authorList>
            <person name="Liu L."/>
            <person name="Li L."/>
            <person name="Zhang X."/>
            <person name="Wang T."/>
            <person name="Liang L."/>
        </authorList>
    </citation>
    <scope>NUCLEOTIDE SEQUENCE [LARGE SCALE GENOMIC DNA]</scope>
    <source>
        <strain evidence="1 2">1N-3</strain>
    </source>
</reference>
<organism evidence="1 2">
    <name type="scientific">Phyllobacterium phragmitis</name>
    <dbReference type="NCBI Taxonomy" id="2670329"/>
    <lineage>
        <taxon>Bacteria</taxon>
        <taxon>Pseudomonadati</taxon>
        <taxon>Pseudomonadota</taxon>
        <taxon>Alphaproteobacteria</taxon>
        <taxon>Hyphomicrobiales</taxon>
        <taxon>Phyllobacteriaceae</taxon>
        <taxon>Phyllobacterium</taxon>
    </lineage>
</organism>